<comment type="caution">
    <text evidence="1">The sequence shown here is derived from an EMBL/GenBank/DDBJ whole genome shotgun (WGS) entry which is preliminary data.</text>
</comment>
<protein>
    <recommendedName>
        <fullName evidence="3">DUF1415 domain-containing protein</fullName>
    </recommendedName>
</protein>
<dbReference type="Proteomes" id="UP000614811">
    <property type="component" value="Unassembled WGS sequence"/>
</dbReference>
<evidence type="ECO:0008006" key="3">
    <source>
        <dbReference type="Google" id="ProtNLM"/>
    </source>
</evidence>
<dbReference type="AlphaFoldDB" id="A0A918S4B6"/>
<evidence type="ECO:0000313" key="2">
    <source>
        <dbReference type="Proteomes" id="UP000614811"/>
    </source>
</evidence>
<keyword evidence="2" id="KW-1185">Reference proteome</keyword>
<reference evidence="1" key="1">
    <citation type="journal article" date="2014" name="Int. J. Syst. Evol. Microbiol.">
        <title>Complete genome sequence of Corynebacterium casei LMG S-19264T (=DSM 44701T), isolated from a smear-ripened cheese.</title>
        <authorList>
            <consortium name="US DOE Joint Genome Institute (JGI-PGF)"/>
            <person name="Walter F."/>
            <person name="Albersmeier A."/>
            <person name="Kalinowski J."/>
            <person name="Ruckert C."/>
        </authorList>
    </citation>
    <scope>NUCLEOTIDE SEQUENCE</scope>
    <source>
        <strain evidence="1">KCTC 12711</strain>
    </source>
</reference>
<organism evidence="1 2">
    <name type="scientific">Arenicella chitinivorans</name>
    <dbReference type="NCBI Taxonomy" id="1329800"/>
    <lineage>
        <taxon>Bacteria</taxon>
        <taxon>Pseudomonadati</taxon>
        <taxon>Pseudomonadota</taxon>
        <taxon>Gammaproteobacteria</taxon>
        <taxon>Arenicellales</taxon>
        <taxon>Arenicellaceae</taxon>
        <taxon>Arenicella</taxon>
    </lineage>
</organism>
<evidence type="ECO:0000313" key="1">
    <source>
        <dbReference type="EMBL" id="GHA19945.1"/>
    </source>
</evidence>
<dbReference type="EMBL" id="BMXA01000008">
    <property type="protein sequence ID" value="GHA19945.1"/>
    <property type="molecule type" value="Genomic_DNA"/>
</dbReference>
<sequence>MNEVVKAVERWLTAVVIELNLCPFAQREYRSNRVRFKASDARNEEAVLRDLVVEMSLLTRRPDIETTLLILPYTLSDFLYFNEFLGFADQLLEEMQLDGVYQIASFHPQYQFDGTESEDAENYTNRAPYPILHILRESSLSKVIERHPDPESIPANNIQLMNTLGKRHMQLLLKSIVTDDQAQ</sequence>
<dbReference type="RefSeq" id="WP_189402734.1">
    <property type="nucleotide sequence ID" value="NZ_BMXA01000008.1"/>
</dbReference>
<accession>A0A918S4B6</accession>
<reference evidence="1" key="2">
    <citation type="submission" date="2020-09" db="EMBL/GenBank/DDBJ databases">
        <authorList>
            <person name="Sun Q."/>
            <person name="Kim S."/>
        </authorList>
    </citation>
    <scope>NUCLEOTIDE SEQUENCE</scope>
    <source>
        <strain evidence="1">KCTC 12711</strain>
    </source>
</reference>
<name>A0A918S4B6_9GAMM</name>
<dbReference type="Pfam" id="PF07209">
    <property type="entry name" value="DUF1415"/>
    <property type="match status" value="1"/>
</dbReference>
<dbReference type="InterPro" id="IPR009858">
    <property type="entry name" value="DUF1415"/>
</dbReference>
<gene>
    <name evidence="1" type="ORF">GCM10008090_32170</name>
</gene>
<proteinExistence type="predicted"/>